<comment type="similarity">
    <text evidence="1 3">Belongs to the RelE toxin family.</text>
</comment>
<protein>
    <recommendedName>
        <fullName evidence="3">Toxin</fullName>
    </recommendedName>
</protein>
<accession>A0A5R9GQP4</accession>
<dbReference type="InterPro" id="IPR007712">
    <property type="entry name" value="RelE/ParE_toxin"/>
</dbReference>
<dbReference type="InterPro" id="IPR035093">
    <property type="entry name" value="RelE/ParE_toxin_dom_sf"/>
</dbReference>
<gene>
    <name evidence="4" type="ORF">FEF65_09385</name>
</gene>
<dbReference type="InterPro" id="IPR028344">
    <property type="entry name" value="ParE1/4"/>
</dbReference>
<sequence>MAEYRLTPTAERDLENIWLYTRQQWSIEQADLYIEMLANTFTELAQTPKTAPGCDHIRNGYRRLSVVRHMIYFRVTDFGITIVRILHDRMDAPRHL</sequence>
<evidence type="ECO:0000256" key="3">
    <source>
        <dbReference type="PIRNR" id="PIRNR029218"/>
    </source>
</evidence>
<dbReference type="Proteomes" id="UP000306585">
    <property type="component" value="Unassembled WGS sequence"/>
</dbReference>
<dbReference type="EMBL" id="VBRY01000008">
    <property type="protein sequence ID" value="TLS66723.1"/>
    <property type="molecule type" value="Genomic_DNA"/>
</dbReference>
<dbReference type="PIRSF" id="PIRSF029218">
    <property type="entry name" value="ParE"/>
    <property type="match status" value="1"/>
</dbReference>
<name>A0A5R9GQP4_9PROT</name>
<dbReference type="Gene3D" id="3.30.2310.20">
    <property type="entry name" value="RelE-like"/>
    <property type="match status" value="1"/>
</dbReference>
<dbReference type="InterPro" id="IPR051803">
    <property type="entry name" value="TA_system_RelE-like_toxin"/>
</dbReference>
<evidence type="ECO:0000256" key="2">
    <source>
        <dbReference type="ARBA" id="ARBA00022649"/>
    </source>
</evidence>
<dbReference type="Pfam" id="PF05016">
    <property type="entry name" value="ParE_toxin"/>
    <property type="match status" value="1"/>
</dbReference>
<keyword evidence="2" id="KW-1277">Toxin-antitoxin system</keyword>
<dbReference type="AlphaFoldDB" id="A0A5R9GQP4"/>
<evidence type="ECO:0000313" key="5">
    <source>
        <dbReference type="Proteomes" id="UP000306585"/>
    </source>
</evidence>
<evidence type="ECO:0000256" key="1">
    <source>
        <dbReference type="ARBA" id="ARBA00006226"/>
    </source>
</evidence>
<evidence type="ECO:0000313" key="4">
    <source>
        <dbReference type="EMBL" id="TLS66723.1"/>
    </source>
</evidence>
<keyword evidence="5" id="KW-1185">Reference proteome</keyword>
<proteinExistence type="inferred from homology"/>
<dbReference type="PANTHER" id="PTHR33755">
    <property type="entry name" value="TOXIN PARE1-RELATED"/>
    <property type="match status" value="1"/>
</dbReference>
<organism evidence="4 5">
    <name type="scientific">Mariprofundus erugo</name>
    <dbReference type="NCBI Taxonomy" id="2528639"/>
    <lineage>
        <taxon>Bacteria</taxon>
        <taxon>Pseudomonadati</taxon>
        <taxon>Pseudomonadota</taxon>
        <taxon>Candidatius Mariprofundia</taxon>
        <taxon>Mariprofundales</taxon>
        <taxon>Mariprofundaceae</taxon>
        <taxon>Mariprofundus</taxon>
    </lineage>
</organism>
<dbReference type="PANTHER" id="PTHR33755:SF9">
    <property type="entry name" value="TOXIN PARE1"/>
    <property type="match status" value="1"/>
</dbReference>
<comment type="caution">
    <text evidence="4">The sequence shown here is derived from an EMBL/GenBank/DDBJ whole genome shotgun (WGS) entry which is preliminary data.</text>
</comment>
<dbReference type="RefSeq" id="WP_138239553.1">
    <property type="nucleotide sequence ID" value="NZ_VBRY01000008.1"/>
</dbReference>
<reference evidence="4 5" key="1">
    <citation type="journal article" date="2019" name="Appl. Environ. Microbiol.">
        <title>Environmental Evidence and Genomic Insight of Iron-oxidizing Bacteria Preference Towards More Corrosion Resistant Stainless Steel at Higher Salinities.</title>
        <authorList>
            <person name="Garrison C.E."/>
            <person name="Price K.A."/>
            <person name="Field E.K."/>
        </authorList>
    </citation>
    <scope>NUCLEOTIDE SEQUENCE [LARGE SCALE GENOMIC DNA]</scope>
    <source>
        <strain evidence="4 5">P3</strain>
    </source>
</reference>